<evidence type="ECO:0000256" key="1">
    <source>
        <dbReference type="SAM" id="Phobius"/>
    </source>
</evidence>
<keyword evidence="1" id="KW-0812">Transmembrane</keyword>
<dbReference type="EMBL" id="BART01004627">
    <property type="protein sequence ID" value="GAG55177.1"/>
    <property type="molecule type" value="Genomic_DNA"/>
</dbReference>
<comment type="caution">
    <text evidence="2">The sequence shown here is derived from an EMBL/GenBank/DDBJ whole genome shotgun (WGS) entry which is preliminary data.</text>
</comment>
<evidence type="ECO:0000313" key="2">
    <source>
        <dbReference type="EMBL" id="GAG55177.1"/>
    </source>
</evidence>
<reference evidence="2" key="1">
    <citation type="journal article" date="2014" name="Front. Microbiol.">
        <title>High frequency of phylogenetically diverse reductive dehalogenase-homologous genes in deep subseafloor sedimentary metagenomes.</title>
        <authorList>
            <person name="Kawai M."/>
            <person name="Futagami T."/>
            <person name="Toyoda A."/>
            <person name="Takaki Y."/>
            <person name="Nishi S."/>
            <person name="Hori S."/>
            <person name="Arai W."/>
            <person name="Tsubouchi T."/>
            <person name="Morono Y."/>
            <person name="Uchiyama I."/>
            <person name="Ito T."/>
            <person name="Fujiyama A."/>
            <person name="Inagaki F."/>
            <person name="Takami H."/>
        </authorList>
    </citation>
    <scope>NUCLEOTIDE SEQUENCE</scope>
    <source>
        <strain evidence="2">Expedition CK06-06</strain>
    </source>
</reference>
<dbReference type="AlphaFoldDB" id="X0ZA53"/>
<keyword evidence="1" id="KW-0472">Membrane</keyword>
<protein>
    <submittedName>
        <fullName evidence="2">Uncharacterized protein</fullName>
    </submittedName>
</protein>
<gene>
    <name evidence="2" type="ORF">S01H4_11447</name>
</gene>
<name>X0ZA53_9ZZZZ</name>
<feature type="transmembrane region" description="Helical" evidence="1">
    <location>
        <begin position="62"/>
        <end position="88"/>
    </location>
</feature>
<feature type="transmembrane region" description="Helical" evidence="1">
    <location>
        <begin position="20"/>
        <end position="42"/>
    </location>
</feature>
<accession>X0ZA53</accession>
<keyword evidence="1" id="KW-1133">Transmembrane helix</keyword>
<proteinExistence type="predicted"/>
<organism evidence="2">
    <name type="scientific">marine sediment metagenome</name>
    <dbReference type="NCBI Taxonomy" id="412755"/>
    <lineage>
        <taxon>unclassified sequences</taxon>
        <taxon>metagenomes</taxon>
        <taxon>ecological metagenomes</taxon>
    </lineage>
</organism>
<sequence>MLNWLKNEDNAFSEVMGGMIALLVAIIIGVLVYYSVVGGLALSSTAYGSAATDALNNTNATASTVFTLLPIVAIVMIAGIILAVVGGFGRSSGGV</sequence>